<dbReference type="Gene3D" id="1.10.10.60">
    <property type="entry name" value="Homeodomain-like"/>
    <property type="match status" value="2"/>
</dbReference>
<keyword evidence="1" id="KW-0805">Transcription regulation</keyword>
<keyword evidence="3" id="KW-0804">Transcription</keyword>
<dbReference type="SUPFAM" id="SSF46689">
    <property type="entry name" value="Homeodomain-like"/>
    <property type="match status" value="2"/>
</dbReference>
<accession>A0A4Q9DF22</accession>
<dbReference type="PROSITE" id="PS01124">
    <property type="entry name" value="HTH_ARAC_FAMILY_2"/>
    <property type="match status" value="1"/>
</dbReference>
<evidence type="ECO:0000259" key="5">
    <source>
        <dbReference type="PROSITE" id="PS50983"/>
    </source>
</evidence>
<dbReference type="EMBL" id="SIRE01000032">
    <property type="protein sequence ID" value="TBL70403.1"/>
    <property type="molecule type" value="Genomic_DNA"/>
</dbReference>
<feature type="domain" description="HTH araC/xylS-type" evidence="4">
    <location>
        <begin position="188"/>
        <end position="285"/>
    </location>
</feature>
<dbReference type="InterPro" id="IPR009057">
    <property type="entry name" value="Homeodomain-like_sf"/>
</dbReference>
<dbReference type="InterPro" id="IPR018060">
    <property type="entry name" value="HTH_AraC"/>
</dbReference>
<evidence type="ECO:0000313" key="6">
    <source>
        <dbReference type="EMBL" id="TBL70403.1"/>
    </source>
</evidence>
<dbReference type="Gene3D" id="3.40.50.1980">
    <property type="entry name" value="Nitrogenase molybdenum iron protein domain"/>
    <property type="match status" value="2"/>
</dbReference>
<comment type="caution">
    <text evidence="6">The sequence shown here is derived from an EMBL/GenBank/DDBJ whole genome shotgun (WGS) entry which is preliminary data.</text>
</comment>
<keyword evidence="7" id="KW-1185">Reference proteome</keyword>
<dbReference type="SUPFAM" id="SSF53807">
    <property type="entry name" value="Helical backbone' metal receptor"/>
    <property type="match status" value="1"/>
</dbReference>
<dbReference type="PROSITE" id="PS50983">
    <property type="entry name" value="FE_B12_PBP"/>
    <property type="match status" value="1"/>
</dbReference>
<evidence type="ECO:0000259" key="4">
    <source>
        <dbReference type="PROSITE" id="PS01124"/>
    </source>
</evidence>
<feature type="domain" description="Fe/B12 periplasmic-binding" evidence="5">
    <location>
        <begin position="289"/>
        <end position="552"/>
    </location>
</feature>
<dbReference type="Pfam" id="PF01497">
    <property type="entry name" value="Peripla_BP_2"/>
    <property type="match status" value="1"/>
</dbReference>
<dbReference type="PANTHER" id="PTHR43280:SF28">
    <property type="entry name" value="HTH-TYPE TRANSCRIPTIONAL ACTIVATOR RHAS"/>
    <property type="match status" value="1"/>
</dbReference>
<evidence type="ECO:0000256" key="2">
    <source>
        <dbReference type="ARBA" id="ARBA00023125"/>
    </source>
</evidence>
<reference evidence="6 7" key="1">
    <citation type="submission" date="2019-02" db="EMBL/GenBank/DDBJ databases">
        <title>Paenibacillus sp. nov., isolated from surface-sterilized tissue of Thalictrum simplex L.</title>
        <authorList>
            <person name="Tuo L."/>
        </authorList>
    </citation>
    <scope>NUCLEOTIDE SEQUENCE [LARGE SCALE GENOMIC DNA]</scope>
    <source>
        <strain evidence="6 7">N2SHLJ1</strain>
    </source>
</reference>
<dbReference type="OrthoDB" id="2461801at2"/>
<protein>
    <submittedName>
        <fullName evidence="6">Helix-turn-helix domain-containing protein</fullName>
    </submittedName>
</protein>
<evidence type="ECO:0000313" key="7">
    <source>
        <dbReference type="Proteomes" id="UP000293142"/>
    </source>
</evidence>
<evidence type="ECO:0000256" key="3">
    <source>
        <dbReference type="ARBA" id="ARBA00023163"/>
    </source>
</evidence>
<dbReference type="GO" id="GO:0043565">
    <property type="term" value="F:sequence-specific DNA binding"/>
    <property type="evidence" value="ECO:0007669"/>
    <property type="project" value="InterPro"/>
</dbReference>
<keyword evidence="2" id="KW-0238">DNA-binding</keyword>
<organism evidence="6 7">
    <name type="scientific">Paenibacillus thalictri</name>
    <dbReference type="NCBI Taxonomy" id="2527873"/>
    <lineage>
        <taxon>Bacteria</taxon>
        <taxon>Bacillati</taxon>
        <taxon>Bacillota</taxon>
        <taxon>Bacilli</taxon>
        <taxon>Bacillales</taxon>
        <taxon>Paenibacillaceae</taxon>
        <taxon>Paenibacillus</taxon>
    </lineage>
</organism>
<dbReference type="Proteomes" id="UP000293142">
    <property type="component" value="Unassembled WGS sequence"/>
</dbReference>
<dbReference type="InterPro" id="IPR002491">
    <property type="entry name" value="ABC_transptr_periplasmic_BD"/>
</dbReference>
<gene>
    <name evidence="6" type="ORF">EYB31_33345</name>
</gene>
<dbReference type="GO" id="GO:0003700">
    <property type="term" value="F:DNA-binding transcription factor activity"/>
    <property type="evidence" value="ECO:0007669"/>
    <property type="project" value="InterPro"/>
</dbReference>
<proteinExistence type="predicted"/>
<dbReference type="Pfam" id="PF12833">
    <property type="entry name" value="HTH_18"/>
    <property type="match status" value="1"/>
</dbReference>
<sequence>MKCFNISHERGCFMTNDHQPFPAGPASSDWISRMWIRLVHVFEENDKQDAFRLLHAAAPSYMLIAAAKRHGNIVIDGILSPITPGIVHVIRPGQRLELRYPSDGEQVLYGFHFDIYMPEENGVEQALISWVSEETIATASARLIGVCEKITVHWHSGDATDRLVSQAGFQELLHLLLKKQGHHEDALDQARDYLRSHYRDEITVERLSESAGMSRYHFMRSFKDRFGQSVIDYLTELRTNQAKLLMEEGRSLRDIAGEVGYKDPLYFSSQFKKHVGISPSIYMANRKCKTAAYSWPNLGHLLALQIIPYAAPIDQSWTDDYRKRYRYDVKVPLSHDYEFNRKALWRARPDRIVALEEMITDEEKIKLQQIAPVLFLPWQQETWRVHLQMTARFLDKEQEGEKWLSRYDDKADAVREKIPDAFRQGGLLILHVSARGIKIWGKRAGTVLYDDLQVGCAGGVERIRYTEFIEAEQLADFMADVVLMNVMKDRQSQMNWSRLKRSEHWQRLNAVQNRHVYVTSGLTWFGEPIMEYTAYQHYRFLQQLDLLFCARG</sequence>
<dbReference type="SMART" id="SM00342">
    <property type="entry name" value="HTH_ARAC"/>
    <property type="match status" value="1"/>
</dbReference>
<evidence type="ECO:0000256" key="1">
    <source>
        <dbReference type="ARBA" id="ARBA00023015"/>
    </source>
</evidence>
<name>A0A4Q9DF22_9BACL</name>
<dbReference type="PANTHER" id="PTHR43280">
    <property type="entry name" value="ARAC-FAMILY TRANSCRIPTIONAL REGULATOR"/>
    <property type="match status" value="1"/>
</dbReference>
<dbReference type="AlphaFoldDB" id="A0A4Q9DF22"/>